<feature type="transmembrane region" description="Helical" evidence="6">
    <location>
        <begin position="38"/>
        <end position="61"/>
    </location>
</feature>
<dbReference type="AlphaFoldDB" id="A0A0E4BSL9"/>
<gene>
    <name evidence="7" type="ORF">NK6_5781</name>
</gene>
<keyword evidence="2" id="KW-1003">Cell membrane</keyword>
<accession>A0A0E4BSL9</accession>
<evidence type="ECO:0000256" key="2">
    <source>
        <dbReference type="ARBA" id="ARBA00022475"/>
    </source>
</evidence>
<reference evidence="7 8" key="1">
    <citation type="submission" date="2014-11" db="EMBL/GenBank/DDBJ databases">
        <title>Symbiosis island explosion on the genome of extra-slow-growing strains of soybean bradyrhizobia with massive insertion sequences.</title>
        <authorList>
            <person name="Iida T."/>
            <person name="Minamisawa K."/>
        </authorList>
    </citation>
    <scope>NUCLEOTIDE SEQUENCE [LARGE SCALE GENOMIC DNA]</scope>
    <source>
        <strain evidence="7 8">NK6</strain>
    </source>
</reference>
<evidence type="ECO:0000256" key="3">
    <source>
        <dbReference type="ARBA" id="ARBA00022692"/>
    </source>
</evidence>
<keyword evidence="4 6" id="KW-1133">Transmembrane helix</keyword>
<dbReference type="InterPro" id="IPR050189">
    <property type="entry name" value="MFS_Efflux_Transporters"/>
</dbReference>
<evidence type="ECO:0000256" key="4">
    <source>
        <dbReference type="ARBA" id="ARBA00022989"/>
    </source>
</evidence>
<dbReference type="Proteomes" id="UP000063308">
    <property type="component" value="Chromosome"/>
</dbReference>
<evidence type="ECO:0000256" key="6">
    <source>
        <dbReference type="SAM" id="Phobius"/>
    </source>
</evidence>
<keyword evidence="3 6" id="KW-0812">Transmembrane</keyword>
<evidence type="ECO:0000256" key="1">
    <source>
        <dbReference type="ARBA" id="ARBA00004651"/>
    </source>
</evidence>
<protein>
    <submittedName>
        <fullName evidence="7">Putative integral membrane transporter protein</fullName>
    </submittedName>
</protein>
<evidence type="ECO:0000256" key="5">
    <source>
        <dbReference type="ARBA" id="ARBA00023136"/>
    </source>
</evidence>
<sequence>MPCWATIFLWGISGWAFYPAQIASIIRIEPQASMIALSLNASSMYLGFAIGGALGGAVLATLSPNDLGWIGGTSVAASLLVHLARGWQARPKPVKIAG</sequence>
<evidence type="ECO:0000313" key="8">
    <source>
        <dbReference type="Proteomes" id="UP000063308"/>
    </source>
</evidence>
<dbReference type="PANTHER" id="PTHR43124">
    <property type="entry name" value="PURINE EFFLUX PUMP PBUE"/>
    <property type="match status" value="1"/>
</dbReference>
<proteinExistence type="predicted"/>
<comment type="subcellular location">
    <subcellularLocation>
        <location evidence="1">Cell membrane</location>
        <topology evidence="1">Multi-pass membrane protein</topology>
    </subcellularLocation>
</comment>
<dbReference type="EMBL" id="AP014685">
    <property type="protein sequence ID" value="BAR58938.1"/>
    <property type="molecule type" value="Genomic_DNA"/>
</dbReference>
<dbReference type="GO" id="GO:0005886">
    <property type="term" value="C:plasma membrane"/>
    <property type="evidence" value="ECO:0007669"/>
    <property type="project" value="UniProtKB-SubCell"/>
</dbReference>
<dbReference type="InterPro" id="IPR036259">
    <property type="entry name" value="MFS_trans_sf"/>
</dbReference>
<dbReference type="PANTHER" id="PTHR43124:SF10">
    <property type="entry name" value="PURINE EFFLUX PUMP PBUE"/>
    <property type="match status" value="1"/>
</dbReference>
<dbReference type="GO" id="GO:0022857">
    <property type="term" value="F:transmembrane transporter activity"/>
    <property type="evidence" value="ECO:0007669"/>
    <property type="project" value="TreeGrafter"/>
</dbReference>
<evidence type="ECO:0000313" key="7">
    <source>
        <dbReference type="EMBL" id="BAR58938.1"/>
    </source>
</evidence>
<name>A0A0E4BSL9_9BRAD</name>
<dbReference type="SUPFAM" id="SSF103473">
    <property type="entry name" value="MFS general substrate transporter"/>
    <property type="match status" value="1"/>
</dbReference>
<feature type="transmembrane region" description="Helical" evidence="6">
    <location>
        <begin position="6"/>
        <end position="26"/>
    </location>
</feature>
<keyword evidence="5 6" id="KW-0472">Membrane</keyword>
<organism evidence="7 8">
    <name type="scientific">Bradyrhizobium diazoefficiens</name>
    <dbReference type="NCBI Taxonomy" id="1355477"/>
    <lineage>
        <taxon>Bacteria</taxon>
        <taxon>Pseudomonadati</taxon>
        <taxon>Pseudomonadota</taxon>
        <taxon>Alphaproteobacteria</taxon>
        <taxon>Hyphomicrobiales</taxon>
        <taxon>Nitrobacteraceae</taxon>
        <taxon>Bradyrhizobium</taxon>
    </lineage>
</organism>